<sequence>MSFPTRLKAFREQGGLTREQLAQCLQIPTEQVGAWESGAEEPTASQLVALADALGTDADTLLLSGAAAAREAAAHRKRKGILFFTLALICTLVVLWMFFKLVLVTDESFYHLDSGLLLTGLFDDLVAGFSGTPGAWTELLLLFLFHGCIAGAIVFFVLFWKSFNTCPKSKKEKKAHK</sequence>
<feature type="transmembrane region" description="Helical" evidence="1">
    <location>
        <begin position="80"/>
        <end position="99"/>
    </location>
</feature>
<dbReference type="Pfam" id="PF01381">
    <property type="entry name" value="HTH_3"/>
    <property type="match status" value="1"/>
</dbReference>
<dbReference type="PANTHER" id="PTHR43236:SF2">
    <property type="entry name" value="BLL0069 PROTEIN"/>
    <property type="match status" value="1"/>
</dbReference>
<dbReference type="CDD" id="cd00093">
    <property type="entry name" value="HTH_XRE"/>
    <property type="match status" value="1"/>
</dbReference>
<dbReference type="InterPro" id="IPR052345">
    <property type="entry name" value="Rad_response_metalloprotease"/>
</dbReference>
<keyword evidence="1" id="KW-0812">Transmembrane</keyword>
<gene>
    <name evidence="3" type="ORF">H9964_03410</name>
</gene>
<dbReference type="InterPro" id="IPR001387">
    <property type="entry name" value="Cro/C1-type_HTH"/>
</dbReference>
<dbReference type="GO" id="GO:0003677">
    <property type="term" value="F:DNA binding"/>
    <property type="evidence" value="ECO:0007669"/>
    <property type="project" value="InterPro"/>
</dbReference>
<keyword evidence="1" id="KW-1133">Transmembrane helix</keyword>
<feature type="domain" description="HTH cro/C1-type" evidence="2">
    <location>
        <begin position="7"/>
        <end position="61"/>
    </location>
</feature>
<dbReference type="EMBL" id="DXBB01000054">
    <property type="protein sequence ID" value="HIZ72610.1"/>
    <property type="molecule type" value="Genomic_DNA"/>
</dbReference>
<keyword evidence="1" id="KW-0472">Membrane</keyword>
<organism evidence="3 4">
    <name type="scientific">Candidatus Gallimonas intestinavium</name>
    <dbReference type="NCBI Taxonomy" id="2838603"/>
    <lineage>
        <taxon>Bacteria</taxon>
        <taxon>Bacillati</taxon>
        <taxon>Bacillota</taxon>
        <taxon>Clostridia</taxon>
        <taxon>Candidatus Gallimonas</taxon>
    </lineage>
</organism>
<protein>
    <submittedName>
        <fullName evidence="3">Helix-turn-helix domain-containing protein</fullName>
    </submittedName>
</protein>
<accession>A0A9D2G5P5</accession>
<dbReference type="Proteomes" id="UP000824102">
    <property type="component" value="Unassembled WGS sequence"/>
</dbReference>
<reference evidence="3" key="2">
    <citation type="submission" date="2021-04" db="EMBL/GenBank/DDBJ databases">
        <authorList>
            <person name="Gilroy R."/>
        </authorList>
    </citation>
    <scope>NUCLEOTIDE SEQUENCE</scope>
    <source>
        <strain evidence="3">ChiW7-2402</strain>
    </source>
</reference>
<evidence type="ECO:0000256" key="1">
    <source>
        <dbReference type="SAM" id="Phobius"/>
    </source>
</evidence>
<reference evidence="3" key="1">
    <citation type="journal article" date="2021" name="PeerJ">
        <title>Extensive microbial diversity within the chicken gut microbiome revealed by metagenomics and culture.</title>
        <authorList>
            <person name="Gilroy R."/>
            <person name="Ravi A."/>
            <person name="Getino M."/>
            <person name="Pursley I."/>
            <person name="Horton D.L."/>
            <person name="Alikhan N.F."/>
            <person name="Baker D."/>
            <person name="Gharbi K."/>
            <person name="Hall N."/>
            <person name="Watson M."/>
            <person name="Adriaenssens E.M."/>
            <person name="Foster-Nyarko E."/>
            <person name="Jarju S."/>
            <person name="Secka A."/>
            <person name="Antonio M."/>
            <person name="Oren A."/>
            <person name="Chaudhuri R.R."/>
            <person name="La Ragione R."/>
            <person name="Hildebrand F."/>
            <person name="Pallen M.J."/>
        </authorList>
    </citation>
    <scope>NUCLEOTIDE SEQUENCE</scope>
    <source>
        <strain evidence="3">ChiW7-2402</strain>
    </source>
</reference>
<dbReference type="PROSITE" id="PS50943">
    <property type="entry name" value="HTH_CROC1"/>
    <property type="match status" value="1"/>
</dbReference>
<dbReference type="SMART" id="SM00530">
    <property type="entry name" value="HTH_XRE"/>
    <property type="match status" value="1"/>
</dbReference>
<evidence type="ECO:0000259" key="2">
    <source>
        <dbReference type="PROSITE" id="PS50943"/>
    </source>
</evidence>
<name>A0A9D2G5P5_9FIRM</name>
<feature type="transmembrane region" description="Helical" evidence="1">
    <location>
        <begin position="139"/>
        <end position="160"/>
    </location>
</feature>
<dbReference type="Gene3D" id="1.10.260.40">
    <property type="entry name" value="lambda repressor-like DNA-binding domains"/>
    <property type="match status" value="1"/>
</dbReference>
<dbReference type="SUPFAM" id="SSF47413">
    <property type="entry name" value="lambda repressor-like DNA-binding domains"/>
    <property type="match status" value="1"/>
</dbReference>
<evidence type="ECO:0000313" key="3">
    <source>
        <dbReference type="EMBL" id="HIZ72610.1"/>
    </source>
</evidence>
<dbReference type="PANTHER" id="PTHR43236">
    <property type="entry name" value="ANTITOXIN HIGA1"/>
    <property type="match status" value="1"/>
</dbReference>
<evidence type="ECO:0000313" key="4">
    <source>
        <dbReference type="Proteomes" id="UP000824102"/>
    </source>
</evidence>
<proteinExistence type="predicted"/>
<comment type="caution">
    <text evidence="3">The sequence shown here is derived from an EMBL/GenBank/DDBJ whole genome shotgun (WGS) entry which is preliminary data.</text>
</comment>
<dbReference type="InterPro" id="IPR010982">
    <property type="entry name" value="Lambda_DNA-bd_dom_sf"/>
</dbReference>
<dbReference type="AlphaFoldDB" id="A0A9D2G5P5"/>